<keyword evidence="7" id="KW-0479">Metal-binding</keyword>
<evidence type="ECO:0000313" key="13">
    <source>
        <dbReference type="Proteomes" id="UP000231134"/>
    </source>
</evidence>
<comment type="catalytic activity">
    <reaction evidence="11">
        <text>a UDP-3-O-[(3R)-3-hydroxyacyl]-N-acetyl-alpha-D-glucosamine + H2O = a UDP-3-O-[(3R)-3-hydroxyacyl]-alpha-D-glucosamine + acetate</text>
        <dbReference type="Rhea" id="RHEA:67816"/>
        <dbReference type="ChEBI" id="CHEBI:15377"/>
        <dbReference type="ChEBI" id="CHEBI:30089"/>
        <dbReference type="ChEBI" id="CHEBI:137740"/>
        <dbReference type="ChEBI" id="CHEBI:173225"/>
        <dbReference type="EC" id="3.5.1.108"/>
    </reaction>
</comment>
<evidence type="ECO:0000256" key="9">
    <source>
        <dbReference type="ARBA" id="ARBA00022833"/>
    </source>
</evidence>
<reference evidence="12 13" key="1">
    <citation type="submission" date="2017-11" db="EMBL/GenBank/DDBJ databases">
        <title>Animal gut microbial communities from fecal samples from Wisconsin, USA.</title>
        <authorList>
            <person name="Neumann A."/>
        </authorList>
    </citation>
    <scope>NUCLEOTIDE SEQUENCE [LARGE SCALE GENOMIC DNA]</scope>
    <source>
        <strain evidence="12 13">UWS3</strain>
    </source>
</reference>
<evidence type="ECO:0000256" key="3">
    <source>
        <dbReference type="ARBA" id="ARBA00005002"/>
    </source>
</evidence>
<dbReference type="GO" id="GO:0103117">
    <property type="term" value="F:UDP-3-O-acyl-N-acetylglucosamine deacetylase activity"/>
    <property type="evidence" value="ECO:0007669"/>
    <property type="project" value="UniProtKB-EC"/>
</dbReference>
<dbReference type="PANTHER" id="PTHR33694">
    <property type="entry name" value="UDP-3-O-ACYL-N-ACETYLGLUCOSAMINE DEACETYLASE 1, MITOCHONDRIAL-RELATED"/>
    <property type="match status" value="1"/>
</dbReference>
<dbReference type="Gene3D" id="3.30.1700.10">
    <property type="entry name" value="lpxc deacetylase, domain 2"/>
    <property type="match status" value="1"/>
</dbReference>
<dbReference type="EC" id="3.5.1.108" evidence="4"/>
<evidence type="ECO:0000256" key="11">
    <source>
        <dbReference type="ARBA" id="ARBA00024535"/>
    </source>
</evidence>
<keyword evidence="9" id="KW-0862">Zinc</keyword>
<keyword evidence="10" id="KW-0443">Lipid metabolism</keyword>
<dbReference type="Proteomes" id="UP000231134">
    <property type="component" value="Unassembled WGS sequence"/>
</dbReference>
<dbReference type="GO" id="GO:0009245">
    <property type="term" value="P:lipid A biosynthetic process"/>
    <property type="evidence" value="ECO:0007669"/>
    <property type="project" value="UniProtKB-KW"/>
</dbReference>
<dbReference type="EMBL" id="PGEX01000001">
    <property type="protein sequence ID" value="PJJ42199.1"/>
    <property type="molecule type" value="Genomic_DNA"/>
</dbReference>
<dbReference type="PANTHER" id="PTHR33694:SF1">
    <property type="entry name" value="UDP-3-O-ACYL-N-ACETYLGLUCOSAMINE DEACETYLASE 1, MITOCHONDRIAL-RELATED"/>
    <property type="match status" value="1"/>
</dbReference>
<dbReference type="GO" id="GO:0016020">
    <property type="term" value="C:membrane"/>
    <property type="evidence" value="ECO:0007669"/>
    <property type="project" value="GOC"/>
</dbReference>
<comment type="function">
    <text evidence="2">Catalyzes the hydrolysis of UDP-3-O-myristoyl-N-acetylglucosamine to form UDP-3-O-myristoylglucosamine and acetate, the committed step in lipid A biosynthesis.</text>
</comment>
<dbReference type="UniPathway" id="UPA00359">
    <property type="reaction ID" value="UER00478"/>
</dbReference>
<evidence type="ECO:0000256" key="4">
    <source>
        <dbReference type="ARBA" id="ARBA00012745"/>
    </source>
</evidence>
<evidence type="ECO:0000313" key="12">
    <source>
        <dbReference type="EMBL" id="PJJ42199.1"/>
    </source>
</evidence>
<comment type="cofactor">
    <cofactor evidence="1">
        <name>Zn(2+)</name>
        <dbReference type="ChEBI" id="CHEBI:29105"/>
    </cofactor>
</comment>
<dbReference type="GO" id="GO:0046872">
    <property type="term" value="F:metal ion binding"/>
    <property type="evidence" value="ECO:0007669"/>
    <property type="project" value="UniProtKB-KW"/>
</dbReference>
<dbReference type="RefSeq" id="WP_100426078.1">
    <property type="nucleotide sequence ID" value="NZ_PGEX01000001.1"/>
</dbReference>
<gene>
    <name evidence="12" type="ORF">BGX16_2217</name>
</gene>
<keyword evidence="5" id="KW-0444">Lipid biosynthesis</keyword>
<evidence type="ECO:0000256" key="7">
    <source>
        <dbReference type="ARBA" id="ARBA00022723"/>
    </source>
</evidence>
<dbReference type="InterPro" id="IPR004463">
    <property type="entry name" value="UDP-acyl_GlcNac_deAcase"/>
</dbReference>
<evidence type="ECO:0000256" key="2">
    <source>
        <dbReference type="ARBA" id="ARBA00002923"/>
    </source>
</evidence>
<dbReference type="Gene3D" id="3.30.230.20">
    <property type="entry name" value="lpxc deacetylase, domain 1"/>
    <property type="match status" value="1"/>
</dbReference>
<evidence type="ECO:0000256" key="8">
    <source>
        <dbReference type="ARBA" id="ARBA00022801"/>
    </source>
</evidence>
<comment type="pathway">
    <text evidence="3">Glycolipid biosynthesis; lipid IV(A) biosynthesis; lipid IV(A) from (3R)-3-hydroxytetradecanoyl-[acyl-carrier-protein] and UDP-N-acetyl-alpha-D-glucosamine: step 2/6.</text>
</comment>
<dbReference type="Pfam" id="PF03331">
    <property type="entry name" value="LpxC"/>
    <property type="match status" value="1"/>
</dbReference>
<sequence>MKKTIFETEVQGPSLSSECAAVKILCDRARHPKMEWFASSGESLWTTVDLDSFKRLEFFSERSTGLRKNADSSLATFEHLTPVLLMYPQSYFEIRALSKELPILDGSAYPWYEAVRKIAGLPQDLVFYDAPIRERFDWGYGFMEVSPADSLEIEYSISHGSYADDAYVEIYEAEDLVKLFPARTFIFEDDFEKARAEGLLAGVDGSCGLLLREENGKASVVAGEKFRMPNEPVMHKILDLIGDIALPAPFLPRLRIRIHNGGHLAHRKMLERILEYAYRYTPQVD</sequence>
<dbReference type="InterPro" id="IPR011334">
    <property type="entry name" value="UDP-acyl_GlcNac_deAcase_C"/>
</dbReference>
<accession>A0A2M9A905</accession>
<name>A0A2M9A905_9BACT</name>
<keyword evidence="6" id="KW-0441">Lipid A biosynthesis</keyword>
<evidence type="ECO:0000256" key="5">
    <source>
        <dbReference type="ARBA" id="ARBA00022516"/>
    </source>
</evidence>
<organism evidence="12 13">
    <name type="scientific">Hallerella succinigenes</name>
    <dbReference type="NCBI Taxonomy" id="1896222"/>
    <lineage>
        <taxon>Bacteria</taxon>
        <taxon>Pseudomonadati</taxon>
        <taxon>Fibrobacterota</taxon>
        <taxon>Fibrobacteria</taxon>
        <taxon>Fibrobacterales</taxon>
        <taxon>Fibrobacteraceae</taxon>
        <taxon>Hallerella</taxon>
    </lineage>
</organism>
<dbReference type="AlphaFoldDB" id="A0A2M9A905"/>
<evidence type="ECO:0000256" key="6">
    <source>
        <dbReference type="ARBA" id="ARBA00022556"/>
    </source>
</evidence>
<protein>
    <recommendedName>
        <fullName evidence="4">UDP-3-O-acyl-N-acetylglucosamine deacetylase</fullName>
        <ecNumber evidence="4">3.5.1.108</ecNumber>
    </recommendedName>
</protein>
<dbReference type="InterPro" id="IPR020568">
    <property type="entry name" value="Ribosomal_Su5_D2-typ_SF"/>
</dbReference>
<dbReference type="InterPro" id="IPR015870">
    <property type="entry name" value="UDP-acyl_N-AcGlcN_deAcase_N"/>
</dbReference>
<dbReference type="OrthoDB" id="9772788at2"/>
<evidence type="ECO:0000256" key="10">
    <source>
        <dbReference type="ARBA" id="ARBA00023098"/>
    </source>
</evidence>
<dbReference type="SUPFAM" id="SSF54211">
    <property type="entry name" value="Ribosomal protein S5 domain 2-like"/>
    <property type="match status" value="2"/>
</dbReference>
<proteinExistence type="predicted"/>
<keyword evidence="8" id="KW-0378">Hydrolase</keyword>
<comment type="caution">
    <text evidence="12">The sequence shown here is derived from an EMBL/GenBank/DDBJ whole genome shotgun (WGS) entry which is preliminary data.</text>
</comment>
<keyword evidence="13" id="KW-1185">Reference proteome</keyword>
<evidence type="ECO:0000256" key="1">
    <source>
        <dbReference type="ARBA" id="ARBA00001947"/>
    </source>
</evidence>